<dbReference type="OrthoDB" id="15697at10239"/>
<dbReference type="Proteomes" id="UP000030212">
    <property type="component" value="Genome"/>
</dbReference>
<dbReference type="KEGG" id="vg:24722006"/>
<dbReference type="RefSeq" id="YP_009147278.1">
    <property type="nucleotide sequence ID" value="NC_027337.1"/>
</dbReference>
<evidence type="ECO:0000313" key="2">
    <source>
        <dbReference type="Proteomes" id="UP000030212"/>
    </source>
</evidence>
<keyword evidence="2" id="KW-1185">Reference proteome</keyword>
<accession>A0A0A0RS67</accession>
<name>A0A0A0RS67_9CAUD</name>
<evidence type="ECO:0008006" key="3">
    <source>
        <dbReference type="Google" id="ProtNLM"/>
    </source>
</evidence>
<dbReference type="EMBL" id="KM657822">
    <property type="protein sequence ID" value="AIW02269.1"/>
    <property type="molecule type" value="Genomic_DNA"/>
</dbReference>
<reference evidence="1 2" key="1">
    <citation type="submission" date="2014-09" db="EMBL/GenBank/DDBJ databases">
        <title>Genome of Escherichia coli infecting bacteriophage vB_EcoM-VpaE1.</title>
        <authorList>
            <person name="Truncaite L."/>
            <person name="Simoliunas E."/>
            <person name="Zajanckauskaite A."/>
            <person name="Kaliniene L."/>
            <person name="Vilkaityte M."/>
            <person name="Meskys R."/>
        </authorList>
    </citation>
    <scope>NUCLEOTIDE SEQUENCE [LARGE SCALE GENOMIC DNA]</scope>
    <source>
        <strain evidence="1">VpaE1</strain>
    </source>
</reference>
<dbReference type="GeneID" id="24722006"/>
<gene>
    <name evidence="1" type="ORF">VpaE1_009</name>
</gene>
<sequence>MIMQFQPTNRGFSYAEFKDAKGEICTLQESSSYEPCIWLGAKEVSVQYLDNGWKTLDIPALVGKDFVGNQRMKLNQEQVKELLPYLQYFAENGELPTEELTNAD</sequence>
<evidence type="ECO:0000313" key="1">
    <source>
        <dbReference type="EMBL" id="AIW02269.1"/>
    </source>
</evidence>
<proteinExistence type="predicted"/>
<protein>
    <recommendedName>
        <fullName evidence="3">Phage protein</fullName>
    </recommendedName>
</protein>
<organism evidence="1 2">
    <name type="scientific">Escherichia phage vB_EcoM-VpaE1</name>
    <dbReference type="NCBI Taxonomy" id="1555238"/>
    <lineage>
        <taxon>Viruses</taxon>
        <taxon>Duplodnaviria</taxon>
        <taxon>Heunggongvirae</taxon>
        <taxon>Uroviricota</taxon>
        <taxon>Caudoviricetes</taxon>
        <taxon>Andersonviridae</taxon>
        <taxon>Ounavirinae</taxon>
        <taxon>Felixounavirus</taxon>
        <taxon>Felixounavirus VpaE1</taxon>
    </lineage>
</organism>